<evidence type="ECO:0000256" key="2">
    <source>
        <dbReference type="ARBA" id="ARBA00004305"/>
    </source>
</evidence>
<evidence type="ECO:0000256" key="6">
    <source>
        <dbReference type="ARBA" id="ARBA00022946"/>
    </source>
</evidence>
<dbReference type="AlphaFoldDB" id="A0AA97KNV3"/>
<feature type="domain" description="Alpha-ketoglutarate-dependent dioxygenase AlkB-like" evidence="15">
    <location>
        <begin position="47"/>
        <end position="187"/>
    </location>
</feature>
<dbReference type="Pfam" id="PF13532">
    <property type="entry name" value="2OG-FeII_Oxy_2"/>
    <property type="match status" value="1"/>
</dbReference>
<evidence type="ECO:0000256" key="9">
    <source>
        <dbReference type="ARBA" id="ARBA00023004"/>
    </source>
</evidence>
<keyword evidence="10" id="KW-0496">Mitochondrion</keyword>
<dbReference type="Gene3D" id="2.60.120.590">
    <property type="entry name" value="Alpha-ketoglutarate-dependent dioxygenase AlkB-like"/>
    <property type="match status" value="1"/>
</dbReference>
<dbReference type="SUPFAM" id="SSF51197">
    <property type="entry name" value="Clavaminate synthase-like"/>
    <property type="match status" value="1"/>
</dbReference>
<reference evidence="17" key="1">
    <citation type="submission" date="2025-08" db="UniProtKB">
        <authorList>
            <consortium name="RefSeq"/>
        </authorList>
    </citation>
    <scope>IDENTIFICATION</scope>
    <source>
        <tissue evidence="17">Blood</tissue>
    </source>
</reference>
<comment type="cofactor">
    <cofactor evidence="1">
        <name>Fe(2+)</name>
        <dbReference type="ChEBI" id="CHEBI:29033"/>
    </cofactor>
</comment>
<dbReference type="RefSeq" id="XP_054859627.1">
    <property type="nucleotide sequence ID" value="XM_055003652.1"/>
</dbReference>
<dbReference type="GO" id="GO:0005759">
    <property type="term" value="C:mitochondrial matrix"/>
    <property type="evidence" value="ECO:0007669"/>
    <property type="project" value="UniProtKB-SubCell"/>
</dbReference>
<evidence type="ECO:0000256" key="7">
    <source>
        <dbReference type="ARBA" id="ARBA00022964"/>
    </source>
</evidence>
<dbReference type="InterPro" id="IPR037151">
    <property type="entry name" value="AlkB-like_sf"/>
</dbReference>
<accession>A0AA97KNV3</accession>
<keyword evidence="16" id="KW-1185">Reference proteome</keyword>
<gene>
    <name evidence="17" type="primary">ALKBH7</name>
</gene>
<feature type="signal peptide" evidence="14">
    <location>
        <begin position="1"/>
        <end position="17"/>
    </location>
</feature>
<dbReference type="GO" id="GO:0006631">
    <property type="term" value="P:fatty acid metabolic process"/>
    <property type="evidence" value="ECO:0007669"/>
    <property type="project" value="TreeGrafter"/>
</dbReference>
<dbReference type="FunFam" id="2.60.120.590:FF:000009">
    <property type="entry name" value="Alpha-ketoglutarate-dependent dioxygenase alkB homolog 7, mitochondrial"/>
    <property type="match status" value="1"/>
</dbReference>
<dbReference type="PANTHER" id="PTHR21052">
    <property type="entry name" value="SPERMATOGENESIS ASSOCIATED 11-RELATED"/>
    <property type="match status" value="1"/>
</dbReference>
<organism evidence="16 17">
    <name type="scientific">Eublepharis macularius</name>
    <name type="common">Leopard gecko</name>
    <name type="synonym">Cyrtodactylus macularius</name>
    <dbReference type="NCBI Taxonomy" id="481883"/>
    <lineage>
        <taxon>Eukaryota</taxon>
        <taxon>Metazoa</taxon>
        <taxon>Chordata</taxon>
        <taxon>Craniata</taxon>
        <taxon>Vertebrata</taxon>
        <taxon>Euteleostomi</taxon>
        <taxon>Lepidosauria</taxon>
        <taxon>Squamata</taxon>
        <taxon>Bifurcata</taxon>
        <taxon>Gekkota</taxon>
        <taxon>Eublepharidae</taxon>
        <taxon>Eublepharinae</taxon>
        <taxon>Eublepharis</taxon>
    </lineage>
</organism>
<protein>
    <recommendedName>
        <fullName evidence="12">Alpha-ketoglutarate-dependent dioxygenase alkB homolog 7, mitochondrial</fullName>
    </recommendedName>
    <alternativeName>
        <fullName evidence="13">Alkylated DNA repair protein alkB homolog 7</fullName>
    </alternativeName>
</protein>
<dbReference type="InterPro" id="IPR032870">
    <property type="entry name" value="ALKBH7-like"/>
</dbReference>
<dbReference type="GO" id="GO:0012501">
    <property type="term" value="P:programmed cell death"/>
    <property type="evidence" value="ECO:0007669"/>
    <property type="project" value="UniProtKB-KW"/>
</dbReference>
<dbReference type="CTD" id="84266"/>
<dbReference type="PANTHER" id="PTHR21052:SF0">
    <property type="entry name" value="ALPHA-KETOGLUTARATE-DEPENDENT DIOXYGENASE ALKB HOMOLOG 7, MITOCHONDRIAL"/>
    <property type="match status" value="1"/>
</dbReference>
<evidence type="ECO:0000256" key="4">
    <source>
        <dbReference type="ARBA" id="ARBA00022590"/>
    </source>
</evidence>
<dbReference type="GO" id="GO:0051213">
    <property type="term" value="F:dioxygenase activity"/>
    <property type="evidence" value="ECO:0007669"/>
    <property type="project" value="UniProtKB-KW"/>
</dbReference>
<evidence type="ECO:0000313" key="17">
    <source>
        <dbReference type="RefSeq" id="XP_054859627.1"/>
    </source>
</evidence>
<evidence type="ECO:0000259" key="15">
    <source>
        <dbReference type="Pfam" id="PF13532"/>
    </source>
</evidence>
<comment type="function">
    <text evidence="11">May function as protein hydroxylase; can catalyze auto-hydroxylation at Leu-110 (in vitro), but this activity may be due to the absence of the true substrate. Required to induce programmed necrosis in response to DNA damage caused by cytotoxic alkylating agents. Acts by triggering the collapse of mitochondrial membrane potential and loss of mitochondrial function that leads to energy depletion and cell death. ALKBH7-mediated necrosis is probably required to prevent the accumulation of cells with DNA damage. Does not display DNA demethylase activity. Involved in fatty acid metabolism.</text>
</comment>
<keyword evidence="9" id="KW-0408">Iron</keyword>
<evidence type="ECO:0000256" key="3">
    <source>
        <dbReference type="ARBA" id="ARBA00007879"/>
    </source>
</evidence>
<dbReference type="InterPro" id="IPR027450">
    <property type="entry name" value="AlkB-like"/>
</dbReference>
<evidence type="ECO:0000256" key="8">
    <source>
        <dbReference type="ARBA" id="ARBA00023002"/>
    </source>
</evidence>
<evidence type="ECO:0000256" key="11">
    <source>
        <dbReference type="ARBA" id="ARBA00054545"/>
    </source>
</evidence>
<keyword evidence="5" id="KW-0479">Metal-binding</keyword>
<dbReference type="GO" id="GO:0046872">
    <property type="term" value="F:metal ion binding"/>
    <property type="evidence" value="ECO:0007669"/>
    <property type="project" value="UniProtKB-KW"/>
</dbReference>
<dbReference type="Proteomes" id="UP001190640">
    <property type="component" value="Chromosome 19"/>
</dbReference>
<keyword evidence="4" id="KW-1210">Necrosis</keyword>
<comment type="similarity">
    <text evidence="3">Belongs to the alkB family.</text>
</comment>
<dbReference type="GO" id="GO:0006974">
    <property type="term" value="P:DNA damage response"/>
    <property type="evidence" value="ECO:0007669"/>
    <property type="project" value="InterPro"/>
</dbReference>
<evidence type="ECO:0000313" key="16">
    <source>
        <dbReference type="Proteomes" id="UP001190640"/>
    </source>
</evidence>
<keyword evidence="8" id="KW-0560">Oxidoreductase</keyword>
<dbReference type="KEGG" id="emc:129346302"/>
<feature type="chain" id="PRO_5041642773" description="Alpha-ketoglutarate-dependent dioxygenase alkB homolog 7, mitochondrial" evidence="14">
    <location>
        <begin position="18"/>
        <end position="194"/>
    </location>
</feature>
<evidence type="ECO:0000256" key="12">
    <source>
        <dbReference type="ARBA" id="ARBA00073530"/>
    </source>
</evidence>
<keyword evidence="7 17" id="KW-0223">Dioxygenase</keyword>
<evidence type="ECO:0000256" key="13">
    <source>
        <dbReference type="ARBA" id="ARBA00077993"/>
    </source>
</evidence>
<proteinExistence type="inferred from homology"/>
<evidence type="ECO:0000256" key="10">
    <source>
        <dbReference type="ARBA" id="ARBA00023128"/>
    </source>
</evidence>
<evidence type="ECO:0000256" key="1">
    <source>
        <dbReference type="ARBA" id="ARBA00001954"/>
    </source>
</evidence>
<comment type="subcellular location">
    <subcellularLocation>
        <location evidence="2">Mitochondrion matrix</location>
    </subcellularLocation>
</comment>
<name>A0AA97KNV3_EUBMA</name>
<dbReference type="GeneID" id="129346302"/>
<keyword evidence="6" id="KW-0809">Transit peptide</keyword>
<evidence type="ECO:0000256" key="14">
    <source>
        <dbReference type="SAM" id="SignalP"/>
    </source>
</evidence>
<sequence>MLASSWALWRRLRAGGAAVLPGFLAEGEEALLAAEVEPHLRRRPYQEQHWDGAIHKYRETEKLHWSTESQEILRRVREAAFPPQVLQLAQVHVLDLDKTGYIKPHIDSVKFCGCTIAGLSLLSSSVMRLVSERNPQDWLDLLLERRSLYILRGPARYEFTHEILKDEESFFEGKKIPRERRISIICRNMPLISS</sequence>
<keyword evidence="14" id="KW-0732">Signal</keyword>
<evidence type="ECO:0000256" key="5">
    <source>
        <dbReference type="ARBA" id="ARBA00022723"/>
    </source>
</evidence>